<dbReference type="GO" id="GO:0032007">
    <property type="term" value="P:negative regulation of TOR signaling"/>
    <property type="evidence" value="ECO:0007669"/>
    <property type="project" value="TreeGrafter"/>
</dbReference>
<reference evidence="4 5" key="1">
    <citation type="submission" date="2019-03" db="EMBL/GenBank/DDBJ databases">
        <title>Sequencing 23 genomes of Wallemia ichthyophaga.</title>
        <authorList>
            <person name="Gostincar C."/>
        </authorList>
    </citation>
    <scope>NUCLEOTIDE SEQUENCE [LARGE SCALE GENOMIC DNA]</scope>
    <source>
        <strain evidence="4 5">EXF-5753</strain>
    </source>
</reference>
<feature type="compositionally biased region" description="Basic and acidic residues" evidence="2">
    <location>
        <begin position="1015"/>
        <end position="1050"/>
    </location>
</feature>
<feature type="region of interest" description="Disordered" evidence="2">
    <location>
        <begin position="358"/>
        <end position="378"/>
    </location>
</feature>
<organism evidence="4 5">
    <name type="scientific">Wallemia hederae</name>
    <dbReference type="NCBI Taxonomy" id="1540922"/>
    <lineage>
        <taxon>Eukaryota</taxon>
        <taxon>Fungi</taxon>
        <taxon>Dikarya</taxon>
        <taxon>Basidiomycota</taxon>
        <taxon>Wallemiomycotina</taxon>
        <taxon>Wallemiomycetes</taxon>
        <taxon>Wallemiales</taxon>
        <taxon>Wallemiaceae</taxon>
        <taxon>Wallemia</taxon>
    </lineage>
</organism>
<feature type="compositionally biased region" description="Polar residues" evidence="2">
    <location>
        <begin position="1059"/>
        <end position="1068"/>
    </location>
</feature>
<dbReference type="Pfam" id="PF02145">
    <property type="entry name" value="Rap_GAP"/>
    <property type="match status" value="1"/>
</dbReference>
<feature type="region of interest" description="Disordered" evidence="2">
    <location>
        <begin position="1013"/>
        <end position="1068"/>
    </location>
</feature>
<name>A0A4T0FHH8_9BASI</name>
<dbReference type="InterPro" id="IPR027107">
    <property type="entry name" value="Tuberin/Ral-act_asu"/>
</dbReference>
<dbReference type="InterPro" id="IPR000331">
    <property type="entry name" value="Rap/Ran_GAP_dom"/>
</dbReference>
<keyword evidence="1" id="KW-0343">GTPase activation</keyword>
<feature type="region of interest" description="Disordered" evidence="2">
    <location>
        <begin position="788"/>
        <end position="873"/>
    </location>
</feature>
<dbReference type="SUPFAM" id="SSF111347">
    <property type="entry name" value="Rap/Ran-GAP"/>
    <property type="match status" value="1"/>
</dbReference>
<dbReference type="OrthoDB" id="19311at2759"/>
<feature type="region of interest" description="Disordered" evidence="2">
    <location>
        <begin position="1518"/>
        <end position="1542"/>
    </location>
</feature>
<dbReference type="PANTHER" id="PTHR10063">
    <property type="entry name" value="TUBERIN"/>
    <property type="match status" value="1"/>
</dbReference>
<evidence type="ECO:0000259" key="3">
    <source>
        <dbReference type="PROSITE" id="PS50085"/>
    </source>
</evidence>
<dbReference type="GO" id="GO:0033596">
    <property type="term" value="C:TSC1-TSC2 complex"/>
    <property type="evidence" value="ECO:0007669"/>
    <property type="project" value="TreeGrafter"/>
</dbReference>
<feature type="compositionally biased region" description="Acidic residues" evidence="2">
    <location>
        <begin position="1521"/>
        <end position="1532"/>
    </location>
</feature>
<evidence type="ECO:0000256" key="1">
    <source>
        <dbReference type="ARBA" id="ARBA00022468"/>
    </source>
</evidence>
<feature type="compositionally biased region" description="Acidic residues" evidence="2">
    <location>
        <begin position="677"/>
        <end position="693"/>
    </location>
</feature>
<evidence type="ECO:0000313" key="4">
    <source>
        <dbReference type="EMBL" id="TIA87812.1"/>
    </source>
</evidence>
<evidence type="ECO:0000313" key="5">
    <source>
        <dbReference type="Proteomes" id="UP000310189"/>
    </source>
</evidence>
<proteinExistence type="predicted"/>
<dbReference type="Pfam" id="PF03542">
    <property type="entry name" value="Tuberin"/>
    <property type="match status" value="1"/>
</dbReference>
<gene>
    <name evidence="4" type="ORF">E3P99_02949</name>
</gene>
<dbReference type="PANTHER" id="PTHR10063:SF0">
    <property type="entry name" value="TUBERIN"/>
    <property type="match status" value="1"/>
</dbReference>
<dbReference type="GO" id="GO:0005634">
    <property type="term" value="C:nucleus"/>
    <property type="evidence" value="ECO:0007669"/>
    <property type="project" value="InterPro"/>
</dbReference>
<dbReference type="GO" id="GO:0051056">
    <property type="term" value="P:regulation of small GTPase mediated signal transduction"/>
    <property type="evidence" value="ECO:0007669"/>
    <property type="project" value="InterPro"/>
</dbReference>
<dbReference type="InterPro" id="IPR035974">
    <property type="entry name" value="Rap/Ran-GAP_sf"/>
</dbReference>
<dbReference type="InterPro" id="IPR018515">
    <property type="entry name" value="Tuberin-type_domain"/>
</dbReference>
<dbReference type="Proteomes" id="UP000310189">
    <property type="component" value="Unassembled WGS sequence"/>
</dbReference>
<dbReference type="InterPro" id="IPR024584">
    <property type="entry name" value="Tuberin_N"/>
</dbReference>
<feature type="domain" description="Rap-GAP" evidence="3">
    <location>
        <begin position="1588"/>
        <end position="1837"/>
    </location>
</feature>
<dbReference type="GO" id="GO:0005096">
    <property type="term" value="F:GTPase activator activity"/>
    <property type="evidence" value="ECO:0007669"/>
    <property type="project" value="UniProtKB-KW"/>
</dbReference>
<feature type="region of interest" description="Disordered" evidence="2">
    <location>
        <begin position="23"/>
        <end position="42"/>
    </location>
</feature>
<dbReference type="Gene3D" id="3.40.50.11210">
    <property type="entry name" value="Rap/Ran-GAP"/>
    <property type="match status" value="1"/>
</dbReference>
<dbReference type="Pfam" id="PF11864">
    <property type="entry name" value="DUF3384"/>
    <property type="match status" value="1"/>
</dbReference>
<dbReference type="PROSITE" id="PS50085">
    <property type="entry name" value="RAPGAP"/>
    <property type="match status" value="1"/>
</dbReference>
<keyword evidence="5" id="KW-1185">Reference proteome</keyword>
<feature type="region of interest" description="Disordered" evidence="2">
    <location>
        <begin position="666"/>
        <end position="709"/>
    </location>
</feature>
<protein>
    <recommendedName>
        <fullName evidence="3">Rap-GAP domain-containing protein</fullName>
    </recommendedName>
</protein>
<dbReference type="FunFam" id="3.40.50.11210:FF:000007">
    <property type="entry name" value="Tuberous sclerosis 2"/>
    <property type="match status" value="1"/>
</dbReference>
<feature type="region of interest" description="Disordered" evidence="2">
    <location>
        <begin position="739"/>
        <end position="764"/>
    </location>
</feature>
<evidence type="ECO:0000256" key="2">
    <source>
        <dbReference type="SAM" id="MobiDB-lite"/>
    </source>
</evidence>
<feature type="compositionally biased region" description="Basic and acidic residues" evidence="2">
    <location>
        <begin position="809"/>
        <end position="820"/>
    </location>
</feature>
<comment type="caution">
    <text evidence="4">The sequence shown here is derived from an EMBL/GenBank/DDBJ whole genome shotgun (WGS) entry which is preliminary data.</text>
</comment>
<accession>A0A4T0FHH8</accession>
<sequence length="1854" mass="206845">MSHSHNQQRSFLSRFISPSRLSRQQSQSSLGSPSTTPSSQSPSININEAIQLFVDEPSSSLLWSLVSAIDPQGLNYALTKSNFNAILSIKHLLISDSVPMNIRIPGFHLLATALLQHDPDSNIRVSLFVDIVSFPLPRMDIPELAARLNALYNLTKFGKEGGLYPSFSHILRRWLRKSSQALSQDRAQYQSIHSKFNSLDNATLIQRVHIRLISLIEGYIKSNISQIRSANLTKLVLGSLNTINPINPNPIETPCVLRLLQSVLSYAYVPNTTVERVVFTLCAVIGSQAQSLPYPDSQETWDEAAWSVLRNLLRSQCANIAAKAVRDIPRAQPYPPIQAHLGALKAIRFCLQKAKEKAHDKQVRTESGAPKSNTPSFTGEEDAVNVFTPVFVCPVYQAALKRNSPLIDQEIWKFAKDWLDDLDQFEIDETAENMENSAGSLQKLSQDSSQEEIAMGRQLLVSLLDAGRDRIHKFRYPDQSIFKLYPPHPSPQSLNIHDFAVPPQLTLYATILSRIQYIAFKKRQMPLGLGSLMLDLSSHLDASSALALIDYQKAAGRCDPSDERWLHHLFDLVQRFYLPIPSSTSSIVSPHQPLPASSTVRQAVAHLLFEFTFEILRDVQRFRGPFLERLAVPLLEQTMAFETDAEVESTAWDFLCTVAVIEAVEEDEEDRKKRDGEDEDMVSEPDGDGDDGNDDKRSESDSTESSDIYPPVIGHVALLPVNFSRISTLLRSLATLPESEPVGGIRNLPGGRSERSSISSQSTVLTISPGEIRLPTDAPRTMMSLVSAPAVPSSNTTSPHRRTSLMHSTSRERSAGRDRASISSSARDLSTSRQTQSTSATPSNSSSPKSGHAQLPATSPIKGPAGGGIGREEHHHFIFPPTQYLSTNQIRSKAVGAVITLIHVFDKLAFSPPHSLTTNKLARAPASRRCILIIRELLNLLTPPTEEGGEGGGRIVPKHSEKRISPTARIHALQFFFHLRADRDYRIFAEFDLDEAVKPSAAILKRVRQDMGMNEEERGRGRSTRRADVRGRSRDQLDKDLEKRLHDRSRSASRPPATAMTSSVASQLQSPRDMLWTIPEQLPFELTRSSRPAEGMVTHDPDTATDKQVPLPVSEYISTLVNILQYESDWEIVSYVLCQLPLQLANKNFFSGPRAADSLRDLRGVLCSGLLKDRLCEYVQLPGGIKRTEVYAVAYQSLTVLVAYRRLFDKGSHDEMIEAFLQGLSRYHSTARPCVHALVLCCYELQNSMVRYMGSAIQKLSQIMSAASMGSHILELLVSVGHMPTLFSNFTEADYRRVFGMTLQYIQYHNAINADPGSRPGTIAERTLSEHVLSIAYYNIYIWFLSIKLKDRAHYVPIIIRGLLVANEHSGKIDEQSEVCFDMIMRYAYSNVNPRTIRSPLSELLLSPTPNTYAKKPAAAFKQWIMGNAVISVEALDRAGWVQIIIRRPSGSTTLLSKLENFSLVGSETDLIDITTVRTALMTGSLPTSVMRTNNDPTVLRAPSLSLDSDDYNLETRVSDGEDEKDATEGDNEPLGTPSAQAMPGIEYTTALQDLVLPEHVMLQLSTYPNNNPTARLMPNNATTERFIRSLESHQVVDSHKIGVIFVGREQSNEADILGNTHGSPQYVRFLSKLGHLIRLKGHNGYVGGLDKEQDMDGKYAYAWWDDIDQVIFHVATLMPNHAHDTQSRFKKAHIGNDFVRIVWNGSGLPYQFNTIATDFNYINIVISPHSKGVPVHRGGFNMKVPPIGVAIDEDNIDEFYRVELQVREGMPSFGPIGDFKIVSTDALPDLIRQMALFSDLLAQVYVQVDLEQEFVSSWRRRLQTIKRYKERDLPQVEVPPPAEGILGEEVSRE</sequence>
<dbReference type="EMBL" id="SPNW01000047">
    <property type="protein sequence ID" value="TIA87812.1"/>
    <property type="molecule type" value="Genomic_DNA"/>
</dbReference>
<feature type="compositionally biased region" description="Low complexity" evidence="2">
    <location>
        <begin position="821"/>
        <end position="850"/>
    </location>
</feature>